<protein>
    <submittedName>
        <fullName evidence="1">Uncharacterized protein</fullName>
    </submittedName>
</protein>
<reference evidence="1" key="2">
    <citation type="submission" date="2021-09" db="EMBL/GenBank/DDBJ databases">
        <authorList>
            <person name="Jia N."/>
            <person name="Wang J."/>
            <person name="Shi W."/>
            <person name="Du L."/>
            <person name="Sun Y."/>
            <person name="Zhan W."/>
            <person name="Jiang J."/>
            <person name="Wang Q."/>
            <person name="Zhang B."/>
            <person name="Ji P."/>
            <person name="Sakyi L.B."/>
            <person name="Cui X."/>
            <person name="Yuan T."/>
            <person name="Jiang B."/>
            <person name="Yang W."/>
            <person name="Lam T.T.-Y."/>
            <person name="Chang Q."/>
            <person name="Ding S."/>
            <person name="Wang X."/>
            <person name="Zhu J."/>
            <person name="Ruan X."/>
            <person name="Zhao L."/>
            <person name="Wei J."/>
            <person name="Que T."/>
            <person name="Du C."/>
            <person name="Cheng J."/>
            <person name="Dai P."/>
            <person name="Han X."/>
            <person name="Huang E."/>
            <person name="Gao Y."/>
            <person name="Liu J."/>
            <person name="Shao H."/>
            <person name="Ye R."/>
            <person name="Li L."/>
            <person name="Wei W."/>
            <person name="Wang X."/>
            <person name="Wang C."/>
            <person name="Huo Q."/>
            <person name="Li W."/>
            <person name="Guo W."/>
            <person name="Chen H."/>
            <person name="Chen S."/>
            <person name="Zhou L."/>
            <person name="Zhou L."/>
            <person name="Ni X."/>
            <person name="Tian J."/>
            <person name="Zhou Y."/>
            <person name="Sheng Y."/>
            <person name="Liu T."/>
            <person name="Pan Y."/>
            <person name="Xia L."/>
            <person name="Li J."/>
            <person name="Zhao F."/>
            <person name="Cao W."/>
        </authorList>
    </citation>
    <scope>NUCLEOTIDE SEQUENCE</scope>
    <source>
        <strain evidence="1">Rsan-2018</strain>
        <tissue evidence="1">Larvae</tissue>
    </source>
</reference>
<comment type="caution">
    <text evidence="1">The sequence shown here is derived from an EMBL/GenBank/DDBJ whole genome shotgun (WGS) entry which is preliminary data.</text>
</comment>
<dbReference type="VEuPathDB" id="VectorBase:RSAN_057456"/>
<dbReference type="AlphaFoldDB" id="A0A9D4Q392"/>
<evidence type="ECO:0000313" key="1">
    <source>
        <dbReference type="EMBL" id="KAH7963618.1"/>
    </source>
</evidence>
<reference evidence="1" key="1">
    <citation type="journal article" date="2020" name="Cell">
        <title>Large-Scale Comparative Analyses of Tick Genomes Elucidate Their Genetic Diversity and Vector Capacities.</title>
        <authorList>
            <consortium name="Tick Genome and Microbiome Consortium (TIGMIC)"/>
            <person name="Jia N."/>
            <person name="Wang J."/>
            <person name="Shi W."/>
            <person name="Du L."/>
            <person name="Sun Y."/>
            <person name="Zhan W."/>
            <person name="Jiang J.F."/>
            <person name="Wang Q."/>
            <person name="Zhang B."/>
            <person name="Ji P."/>
            <person name="Bell-Sakyi L."/>
            <person name="Cui X.M."/>
            <person name="Yuan T.T."/>
            <person name="Jiang B.G."/>
            <person name="Yang W.F."/>
            <person name="Lam T.T."/>
            <person name="Chang Q.C."/>
            <person name="Ding S.J."/>
            <person name="Wang X.J."/>
            <person name="Zhu J.G."/>
            <person name="Ruan X.D."/>
            <person name="Zhao L."/>
            <person name="Wei J.T."/>
            <person name="Ye R.Z."/>
            <person name="Que T.C."/>
            <person name="Du C.H."/>
            <person name="Zhou Y.H."/>
            <person name="Cheng J.X."/>
            <person name="Dai P.F."/>
            <person name="Guo W.B."/>
            <person name="Han X.H."/>
            <person name="Huang E.J."/>
            <person name="Li L.F."/>
            <person name="Wei W."/>
            <person name="Gao Y.C."/>
            <person name="Liu J.Z."/>
            <person name="Shao H.Z."/>
            <person name="Wang X."/>
            <person name="Wang C.C."/>
            <person name="Yang T.C."/>
            <person name="Huo Q.B."/>
            <person name="Li W."/>
            <person name="Chen H.Y."/>
            <person name="Chen S.E."/>
            <person name="Zhou L.G."/>
            <person name="Ni X.B."/>
            <person name="Tian J.H."/>
            <person name="Sheng Y."/>
            <person name="Liu T."/>
            <person name="Pan Y.S."/>
            <person name="Xia L.Y."/>
            <person name="Li J."/>
            <person name="Zhao F."/>
            <person name="Cao W.C."/>
        </authorList>
    </citation>
    <scope>NUCLEOTIDE SEQUENCE</scope>
    <source>
        <strain evidence="1">Rsan-2018</strain>
    </source>
</reference>
<evidence type="ECO:0000313" key="2">
    <source>
        <dbReference type="Proteomes" id="UP000821837"/>
    </source>
</evidence>
<gene>
    <name evidence="1" type="ORF">HPB52_022267</name>
</gene>
<organism evidence="1 2">
    <name type="scientific">Rhipicephalus sanguineus</name>
    <name type="common">Brown dog tick</name>
    <name type="synonym">Ixodes sanguineus</name>
    <dbReference type="NCBI Taxonomy" id="34632"/>
    <lineage>
        <taxon>Eukaryota</taxon>
        <taxon>Metazoa</taxon>
        <taxon>Ecdysozoa</taxon>
        <taxon>Arthropoda</taxon>
        <taxon>Chelicerata</taxon>
        <taxon>Arachnida</taxon>
        <taxon>Acari</taxon>
        <taxon>Parasitiformes</taxon>
        <taxon>Ixodida</taxon>
        <taxon>Ixodoidea</taxon>
        <taxon>Ixodidae</taxon>
        <taxon>Rhipicephalinae</taxon>
        <taxon>Rhipicephalus</taxon>
        <taxon>Rhipicephalus</taxon>
    </lineage>
</organism>
<sequence length="100" mass="11342">MMSPYGLHKYVSSSNHWCQFDCQWVRQHAASVPAQQVLVSCNFCSLAASPYLQMLQGGRHQSSKSAHLATATSQNKTKRLIGLNLVKYGKKFRMTRVYFT</sequence>
<name>A0A9D4Q392_RHISA</name>
<keyword evidence="2" id="KW-1185">Reference proteome</keyword>
<proteinExistence type="predicted"/>
<accession>A0A9D4Q392</accession>
<dbReference type="Proteomes" id="UP000821837">
    <property type="component" value="Chromosome 3"/>
</dbReference>
<dbReference type="EMBL" id="JABSTV010001249">
    <property type="protein sequence ID" value="KAH7963618.1"/>
    <property type="molecule type" value="Genomic_DNA"/>
</dbReference>